<feature type="non-terminal residue" evidence="13">
    <location>
        <position position="1"/>
    </location>
</feature>
<name>A0A0M4F5A0_DROBS</name>
<keyword evidence="10" id="KW-0175">Coiled coil</keyword>
<feature type="region of interest" description="Disordered" evidence="11">
    <location>
        <begin position="281"/>
        <end position="318"/>
    </location>
</feature>
<evidence type="ECO:0000313" key="14">
    <source>
        <dbReference type="Proteomes" id="UP000494163"/>
    </source>
</evidence>
<feature type="domain" description="C2H2-type" evidence="12">
    <location>
        <begin position="28"/>
        <end position="46"/>
    </location>
</feature>
<sequence length="534" mass="62943">NIKSMATYNMLTDEQAKLNSRLEAHIVYICPECGKAFRTQVEWRQHLNMVWDFEFSLQLINNFSDPQKHDYLSKTFVDFKFTQVDEHFHECQVCFKYVENAHKTIALLQYHYFLHLEHRETYRCVHCRCAYTRRRALNEHLMNTHLKEIEKYEAKLKQAKRSTGDISSKIAISKQQAENRKDLLQKALLDIDLQTELPENTVATKLKAKPNASEQALDRCLDAYEDIIRKETENEENPEELNELCEEFFEEQPSESTNAQQPKELVIIEIDALGKEEVASLKKKMSSQSIRKAERESSPPKKRRRLPTQEEDENPEMSSNELAKLISYLCPTCGKEIDAMDDWRKHVFKMHDFENFIGNSFKIKDTQSTCLQCHDVLHTTSRSDLQKHCFKHLPYRSYLKCTLCDRTKTSMSKMFNHIRYNHQDELQNKNKTQIIVKSEPRSTQTQRITKQHENHDSHGLDDKEDNDDDDNLTCQYCNKIFKTKWRFDRHILLCKASGAPKHSYVTTADDLLKHLQEGRQRIHAIWSKMQTTTI</sequence>
<dbReference type="GO" id="GO:0000978">
    <property type="term" value="F:RNA polymerase II cis-regulatory region sequence-specific DNA binding"/>
    <property type="evidence" value="ECO:0007669"/>
    <property type="project" value="TreeGrafter"/>
</dbReference>
<dbReference type="PROSITE" id="PS50157">
    <property type="entry name" value="ZINC_FINGER_C2H2_2"/>
    <property type="match status" value="2"/>
</dbReference>
<dbReference type="GO" id="GO:0000981">
    <property type="term" value="F:DNA-binding transcription factor activity, RNA polymerase II-specific"/>
    <property type="evidence" value="ECO:0007669"/>
    <property type="project" value="TreeGrafter"/>
</dbReference>
<dbReference type="GO" id="GO:0005634">
    <property type="term" value="C:nucleus"/>
    <property type="evidence" value="ECO:0007669"/>
    <property type="project" value="UniProtKB-SubCell"/>
</dbReference>
<dbReference type="Proteomes" id="UP000494163">
    <property type="component" value="Chromosome 3R"/>
</dbReference>
<dbReference type="SMART" id="SM00355">
    <property type="entry name" value="ZnF_C2H2"/>
    <property type="match status" value="7"/>
</dbReference>
<dbReference type="PROSITE" id="PS00028">
    <property type="entry name" value="ZINC_FINGER_C2H2_1"/>
    <property type="match status" value="2"/>
</dbReference>
<comment type="subcellular location">
    <subcellularLocation>
        <location evidence="1">Nucleus</location>
    </subcellularLocation>
</comment>
<keyword evidence="6" id="KW-0238">DNA-binding</keyword>
<keyword evidence="4 9" id="KW-0863">Zinc-finger</keyword>
<keyword evidence="2" id="KW-0479">Metal-binding</keyword>
<feature type="compositionally biased region" description="Basic and acidic residues" evidence="11">
    <location>
        <begin position="450"/>
        <end position="461"/>
    </location>
</feature>
<evidence type="ECO:0000256" key="6">
    <source>
        <dbReference type="ARBA" id="ARBA00023125"/>
    </source>
</evidence>
<evidence type="ECO:0000256" key="5">
    <source>
        <dbReference type="ARBA" id="ARBA00022833"/>
    </source>
</evidence>
<dbReference type="InterPro" id="IPR050527">
    <property type="entry name" value="Snail/Krueppel_Znf"/>
</dbReference>
<dbReference type="PANTHER" id="PTHR24388">
    <property type="entry name" value="ZINC FINGER PROTEIN"/>
    <property type="match status" value="1"/>
</dbReference>
<reference evidence="13 14" key="1">
    <citation type="submission" date="2015-08" db="EMBL/GenBank/DDBJ databases">
        <title>Ancestral chromatin configuration constrains chromatin evolution on differentiating sex chromosomes in Drosophila.</title>
        <authorList>
            <person name="Zhou Q."/>
            <person name="Bachtrog D."/>
        </authorList>
    </citation>
    <scope>NUCLEOTIDE SEQUENCE [LARGE SCALE GENOMIC DNA]</scope>
    <source>
        <tissue evidence="13">Whole larvae</tissue>
    </source>
</reference>
<evidence type="ECO:0000259" key="12">
    <source>
        <dbReference type="PROSITE" id="PS50157"/>
    </source>
</evidence>
<evidence type="ECO:0000256" key="7">
    <source>
        <dbReference type="ARBA" id="ARBA00023242"/>
    </source>
</evidence>
<evidence type="ECO:0000256" key="4">
    <source>
        <dbReference type="ARBA" id="ARBA00022771"/>
    </source>
</evidence>
<feature type="compositionally biased region" description="Polar residues" evidence="11">
    <location>
        <begin position="436"/>
        <end position="448"/>
    </location>
</feature>
<dbReference type="OrthoDB" id="6778897at2759"/>
<comment type="similarity">
    <text evidence="8">Belongs to the snail C2H2-type zinc-finger protein family.</text>
</comment>
<protein>
    <submittedName>
        <fullName evidence="13">CG1024</fullName>
    </submittedName>
</protein>
<proteinExistence type="inferred from homology"/>
<evidence type="ECO:0000256" key="11">
    <source>
        <dbReference type="SAM" id="MobiDB-lite"/>
    </source>
</evidence>
<evidence type="ECO:0000256" key="10">
    <source>
        <dbReference type="SAM" id="Coils"/>
    </source>
</evidence>
<evidence type="ECO:0000256" key="3">
    <source>
        <dbReference type="ARBA" id="ARBA00022737"/>
    </source>
</evidence>
<evidence type="ECO:0000256" key="1">
    <source>
        <dbReference type="ARBA" id="ARBA00004123"/>
    </source>
</evidence>
<feature type="domain" description="C2H2-type" evidence="12">
    <location>
        <begin position="122"/>
        <end position="150"/>
    </location>
</feature>
<dbReference type="InterPro" id="IPR013087">
    <property type="entry name" value="Znf_C2H2_type"/>
</dbReference>
<dbReference type="OMA" id="HRETYRC"/>
<dbReference type="EMBL" id="CP012526">
    <property type="protein sequence ID" value="ALC47012.1"/>
    <property type="molecule type" value="Genomic_DNA"/>
</dbReference>
<accession>A0A0M4F5A0</accession>
<keyword evidence="7" id="KW-0539">Nucleus</keyword>
<evidence type="ECO:0000256" key="2">
    <source>
        <dbReference type="ARBA" id="ARBA00022723"/>
    </source>
</evidence>
<dbReference type="Pfam" id="PF00096">
    <property type="entry name" value="zf-C2H2"/>
    <property type="match status" value="1"/>
</dbReference>
<keyword evidence="3" id="KW-0677">Repeat</keyword>
<feature type="coiled-coil region" evidence="10">
    <location>
        <begin position="142"/>
        <end position="194"/>
    </location>
</feature>
<evidence type="ECO:0000256" key="9">
    <source>
        <dbReference type="PROSITE-ProRule" id="PRU00042"/>
    </source>
</evidence>
<keyword evidence="5" id="KW-0862">Zinc</keyword>
<gene>
    <name evidence="13" type="ORF">Dbus_chr3Rg1762</name>
</gene>
<keyword evidence="14" id="KW-1185">Reference proteome</keyword>
<organism evidence="13 14">
    <name type="scientific">Drosophila busckii</name>
    <name type="common">Fruit fly</name>
    <dbReference type="NCBI Taxonomy" id="30019"/>
    <lineage>
        <taxon>Eukaryota</taxon>
        <taxon>Metazoa</taxon>
        <taxon>Ecdysozoa</taxon>
        <taxon>Arthropoda</taxon>
        <taxon>Hexapoda</taxon>
        <taxon>Insecta</taxon>
        <taxon>Pterygota</taxon>
        <taxon>Neoptera</taxon>
        <taxon>Endopterygota</taxon>
        <taxon>Diptera</taxon>
        <taxon>Brachycera</taxon>
        <taxon>Muscomorpha</taxon>
        <taxon>Ephydroidea</taxon>
        <taxon>Drosophilidae</taxon>
        <taxon>Drosophila</taxon>
    </lineage>
</organism>
<evidence type="ECO:0000256" key="8">
    <source>
        <dbReference type="ARBA" id="ARBA00037948"/>
    </source>
</evidence>
<dbReference type="PANTHER" id="PTHR24388:SF54">
    <property type="entry name" value="PROTEIN ESCARGOT"/>
    <property type="match status" value="1"/>
</dbReference>
<evidence type="ECO:0000313" key="13">
    <source>
        <dbReference type="EMBL" id="ALC47012.1"/>
    </source>
</evidence>
<dbReference type="AlphaFoldDB" id="A0A0M4F5A0"/>
<dbReference type="GO" id="GO:0008270">
    <property type="term" value="F:zinc ion binding"/>
    <property type="evidence" value="ECO:0007669"/>
    <property type="project" value="UniProtKB-KW"/>
</dbReference>
<feature type="region of interest" description="Disordered" evidence="11">
    <location>
        <begin position="436"/>
        <end position="465"/>
    </location>
</feature>